<protein>
    <submittedName>
        <fullName evidence="1">Uncharacterized protein</fullName>
    </submittedName>
</protein>
<comment type="caution">
    <text evidence="1">The sequence shown here is derived from an EMBL/GenBank/DDBJ whole genome shotgun (WGS) entry which is preliminary data.</text>
</comment>
<proteinExistence type="predicted"/>
<sequence length="37" mass="4317">MFSVYYKQGDLYMKEIDIGISEKNREAINSGLQKLFS</sequence>
<organism evidence="1 2">
    <name type="scientific">Leptospira interrogans serovar Icterohaemorrhagiae str. Verdun HP</name>
    <dbReference type="NCBI Taxonomy" id="1049910"/>
    <lineage>
        <taxon>Bacteria</taxon>
        <taxon>Pseudomonadati</taxon>
        <taxon>Spirochaetota</taxon>
        <taxon>Spirochaetia</taxon>
        <taxon>Leptospirales</taxon>
        <taxon>Leptospiraceae</taxon>
        <taxon>Leptospira</taxon>
    </lineage>
</organism>
<gene>
    <name evidence="1" type="ORF">LEP1GSC116_2862</name>
</gene>
<reference evidence="1 2" key="1">
    <citation type="submission" date="2013-01" db="EMBL/GenBank/DDBJ databases">
        <authorList>
            <person name="Harkins D.M."/>
            <person name="Durkin A.S."/>
            <person name="Brinkac L.M."/>
            <person name="Haft D.H."/>
            <person name="Selengut J.D."/>
            <person name="Sanka R."/>
            <person name="DePew J."/>
            <person name="Purushe J."/>
            <person name="Picardeau M."/>
            <person name="Werts C."/>
            <person name="Goarant C."/>
            <person name="Vinetz J.M."/>
            <person name="Sutton G.G."/>
            <person name="Nierman W.C."/>
            <person name="Fouts D.E."/>
        </authorList>
    </citation>
    <scope>NUCLEOTIDE SEQUENCE [LARGE SCALE GENOMIC DNA]</scope>
    <source>
        <strain evidence="1 2">Verdun HP</strain>
    </source>
</reference>
<evidence type="ECO:0000313" key="1">
    <source>
        <dbReference type="EMBL" id="EMO07461.1"/>
    </source>
</evidence>
<accession>M6RNU6</accession>
<dbReference type="Proteomes" id="UP000012092">
    <property type="component" value="Unassembled WGS sequence"/>
</dbReference>
<evidence type="ECO:0000313" key="2">
    <source>
        <dbReference type="Proteomes" id="UP000012092"/>
    </source>
</evidence>
<dbReference type="AlphaFoldDB" id="M6RNU6"/>
<name>M6RNU6_LEPIR</name>
<dbReference type="EMBL" id="AHNZ02000022">
    <property type="protein sequence ID" value="EMO07461.1"/>
    <property type="molecule type" value="Genomic_DNA"/>
</dbReference>